<accession>F7VCF2</accession>
<dbReference type="AlphaFoldDB" id="F7VCF2"/>
<gene>
    <name evidence="1" type="ORF">ATPR_1051</name>
</gene>
<evidence type="ECO:0000313" key="2">
    <source>
        <dbReference type="Proteomes" id="UP000004319"/>
    </source>
</evidence>
<evidence type="ECO:0000313" key="1">
    <source>
        <dbReference type="EMBL" id="GAA08047.1"/>
    </source>
</evidence>
<dbReference type="EMBL" id="BABS01000021">
    <property type="protein sequence ID" value="GAA08047.1"/>
    <property type="molecule type" value="Genomic_DNA"/>
</dbReference>
<protein>
    <submittedName>
        <fullName evidence="1">Uncharacterized protein</fullName>
    </submittedName>
</protein>
<organism evidence="1 2">
    <name type="scientific">Acetobacter tropicalis NBRC 101654</name>
    <dbReference type="NCBI Taxonomy" id="749388"/>
    <lineage>
        <taxon>Bacteria</taxon>
        <taxon>Pseudomonadati</taxon>
        <taxon>Pseudomonadota</taxon>
        <taxon>Alphaproteobacteria</taxon>
        <taxon>Acetobacterales</taxon>
        <taxon>Acetobacteraceae</taxon>
        <taxon>Acetobacter</taxon>
    </lineage>
</organism>
<reference evidence="1 2" key="1">
    <citation type="journal article" date="2011" name="Biochem. Biophys. Res. Commun.">
        <title>Increased number of Arginine-based salt bridges contributes to the thermotolerance of thermotolerant acetic acid bacteria, Acetobacter tropicalis SKU1100.</title>
        <authorList>
            <person name="Matsutani M."/>
            <person name="Hirakawa H."/>
            <person name="Nishikura M."/>
            <person name="Soemphol W."/>
            <person name="Ali I.A.I."/>
            <person name="Yakushi T."/>
            <person name="Matsushita K."/>
        </authorList>
    </citation>
    <scope>NUCLEOTIDE SEQUENCE [LARGE SCALE GENOMIC DNA]</scope>
    <source>
        <strain evidence="1 2">NBRC 101654</strain>
    </source>
</reference>
<name>F7VCF2_9PROT</name>
<comment type="caution">
    <text evidence="1">The sequence shown here is derived from an EMBL/GenBank/DDBJ whole genome shotgun (WGS) entry which is preliminary data.</text>
</comment>
<dbReference type="Proteomes" id="UP000004319">
    <property type="component" value="Unassembled WGS sequence"/>
</dbReference>
<sequence>MPARLGREEMYWLFFSGLSEKITIKKRPFLSRKNGLF</sequence>
<proteinExistence type="predicted"/>